<keyword evidence="1" id="KW-1133">Transmembrane helix</keyword>
<dbReference type="EMBL" id="RAYQ01000033">
    <property type="protein sequence ID" value="RKI88052.1"/>
    <property type="molecule type" value="Genomic_DNA"/>
</dbReference>
<keyword evidence="1" id="KW-0472">Membrane</keyword>
<evidence type="ECO:0000313" key="2">
    <source>
        <dbReference type="EMBL" id="RKI88052.1"/>
    </source>
</evidence>
<proteinExistence type="predicted"/>
<accession>A0A3A9A8T7</accession>
<evidence type="ECO:0000313" key="3">
    <source>
        <dbReference type="Proteomes" id="UP000280696"/>
    </source>
</evidence>
<gene>
    <name evidence="2" type="ORF">D7V94_20125</name>
</gene>
<comment type="caution">
    <text evidence="2">The sequence shown here is derived from an EMBL/GenBank/DDBJ whole genome shotgun (WGS) entry which is preliminary data.</text>
</comment>
<evidence type="ECO:0000256" key="1">
    <source>
        <dbReference type="SAM" id="Phobius"/>
    </source>
</evidence>
<dbReference type="AlphaFoldDB" id="A0A3A9A8T7"/>
<protein>
    <recommendedName>
        <fullName evidence="4">Transposase DDE domain-containing protein</fullName>
    </recommendedName>
</protein>
<sequence>MFKEWVKIRHRIEEKNGELIQSHGLRRADSTGSFAMEFQMYFTAFVANIFFRISLLIFSMAVRYMS</sequence>
<organism evidence="2 3">
    <name type="scientific">Parablautia intestinalis</name>
    <dbReference type="NCBI Taxonomy" id="2320100"/>
    <lineage>
        <taxon>Bacteria</taxon>
        <taxon>Bacillati</taxon>
        <taxon>Bacillota</taxon>
        <taxon>Clostridia</taxon>
        <taxon>Lachnospirales</taxon>
        <taxon>Lachnospiraceae</taxon>
        <taxon>Parablautia</taxon>
    </lineage>
</organism>
<keyword evidence="1" id="KW-0812">Transmembrane</keyword>
<dbReference type="Proteomes" id="UP000280696">
    <property type="component" value="Unassembled WGS sequence"/>
</dbReference>
<name>A0A3A9A8T7_9FIRM</name>
<feature type="transmembrane region" description="Helical" evidence="1">
    <location>
        <begin position="40"/>
        <end position="62"/>
    </location>
</feature>
<evidence type="ECO:0008006" key="4">
    <source>
        <dbReference type="Google" id="ProtNLM"/>
    </source>
</evidence>
<dbReference type="OrthoDB" id="9789070at2"/>
<reference evidence="2 3" key="1">
    <citation type="submission" date="2018-09" db="EMBL/GenBank/DDBJ databases">
        <title>Murine metabolic-syndrome-specific gut microbial biobank.</title>
        <authorList>
            <person name="Liu C."/>
        </authorList>
    </citation>
    <scope>NUCLEOTIDE SEQUENCE [LARGE SCALE GENOMIC DNA]</scope>
    <source>
        <strain evidence="2 3">0.1xD8-82</strain>
    </source>
</reference>
<keyword evidence="3" id="KW-1185">Reference proteome</keyword>